<keyword evidence="2" id="KW-1185">Reference proteome</keyword>
<proteinExistence type="predicted"/>
<comment type="caution">
    <text evidence="1">The sequence shown here is derived from an EMBL/GenBank/DDBJ whole genome shotgun (WGS) entry which is preliminary data.</text>
</comment>
<sequence>MNQTLFKSVVVFGVLALFGALRMPFEQSLSKELQDRQVLSPAFDMEARASLSQKGFIASFGSLRPTLAALYALRTSGELSRSDWSGLEDSFESIVLLDPYNAYYWDLGSWHMAYNAASASRENRDLAPLKRMKLAEEYTRKGENFLDRGIRANPESYELRMAKARMWSRPTVEPDYEKVAETLEQTLSEIDLPETRRESVLRNLFYALLRVPERVDEAYELGRELFKNPQNRVPSLLNGLCALQMHPRVEVVDPLSFEDLYGDRETALALLKNYYAVEDPYKPMYGVKELLERLEYLANSNQ</sequence>
<evidence type="ECO:0008006" key="3">
    <source>
        <dbReference type="Google" id="ProtNLM"/>
    </source>
</evidence>
<protein>
    <recommendedName>
        <fullName evidence="3">Tetratricopeptide repeat protein</fullName>
    </recommendedName>
</protein>
<dbReference type="Proteomes" id="UP001597297">
    <property type="component" value="Unassembled WGS sequence"/>
</dbReference>
<dbReference type="RefSeq" id="WP_377095072.1">
    <property type="nucleotide sequence ID" value="NZ_JBHSJM010000001.1"/>
</dbReference>
<evidence type="ECO:0000313" key="2">
    <source>
        <dbReference type="Proteomes" id="UP001597297"/>
    </source>
</evidence>
<name>A0ABW5DZX5_9BACT</name>
<evidence type="ECO:0000313" key="1">
    <source>
        <dbReference type="EMBL" id="MFD2275314.1"/>
    </source>
</evidence>
<accession>A0ABW5DZX5</accession>
<organism evidence="1 2">
    <name type="scientific">Rubritalea spongiae</name>
    <dbReference type="NCBI Taxonomy" id="430797"/>
    <lineage>
        <taxon>Bacteria</taxon>
        <taxon>Pseudomonadati</taxon>
        <taxon>Verrucomicrobiota</taxon>
        <taxon>Verrucomicrobiia</taxon>
        <taxon>Verrucomicrobiales</taxon>
        <taxon>Rubritaleaceae</taxon>
        <taxon>Rubritalea</taxon>
    </lineage>
</organism>
<reference evidence="2" key="1">
    <citation type="journal article" date="2019" name="Int. J. Syst. Evol. Microbiol.">
        <title>The Global Catalogue of Microorganisms (GCM) 10K type strain sequencing project: providing services to taxonomists for standard genome sequencing and annotation.</title>
        <authorList>
            <consortium name="The Broad Institute Genomics Platform"/>
            <consortium name="The Broad Institute Genome Sequencing Center for Infectious Disease"/>
            <person name="Wu L."/>
            <person name="Ma J."/>
        </authorList>
    </citation>
    <scope>NUCLEOTIDE SEQUENCE [LARGE SCALE GENOMIC DNA]</scope>
    <source>
        <strain evidence="2">JCM 16545</strain>
    </source>
</reference>
<gene>
    <name evidence="1" type="ORF">ACFSQZ_02430</name>
</gene>
<dbReference type="EMBL" id="JBHUJC010000003">
    <property type="protein sequence ID" value="MFD2275314.1"/>
    <property type="molecule type" value="Genomic_DNA"/>
</dbReference>